<evidence type="ECO:0000313" key="3">
    <source>
        <dbReference type="Proteomes" id="UP000199039"/>
    </source>
</evidence>
<dbReference type="GO" id="GO:0016740">
    <property type="term" value="F:transferase activity"/>
    <property type="evidence" value="ECO:0007669"/>
    <property type="project" value="UniProtKB-KW"/>
</dbReference>
<dbReference type="EMBL" id="FMYH01000002">
    <property type="protein sequence ID" value="SDC13864.1"/>
    <property type="molecule type" value="Genomic_DNA"/>
</dbReference>
<dbReference type="OrthoDB" id="9810066at2"/>
<name>A0A1G6J4P7_9MICO</name>
<dbReference type="Pfam" id="PF00156">
    <property type="entry name" value="Pribosyltran"/>
    <property type="match status" value="1"/>
</dbReference>
<evidence type="ECO:0000313" key="2">
    <source>
        <dbReference type="EMBL" id="SDC13864.1"/>
    </source>
</evidence>
<keyword evidence="2" id="KW-0808">Transferase</keyword>
<organism evidence="2 3">
    <name type="scientific">Sanguibacter gelidistatuariae</name>
    <dbReference type="NCBI Taxonomy" id="1814289"/>
    <lineage>
        <taxon>Bacteria</taxon>
        <taxon>Bacillati</taxon>
        <taxon>Actinomycetota</taxon>
        <taxon>Actinomycetes</taxon>
        <taxon>Micrococcales</taxon>
        <taxon>Sanguibacteraceae</taxon>
        <taxon>Sanguibacter</taxon>
    </lineage>
</organism>
<proteinExistence type="predicted"/>
<sequence length="207" mass="21550">MSGFVDRRDAGRQLARRLEHVRGPGVVVLGLPRGGVPVAVEVARALEAPLDVVVVRKLGFPAQPEVAIGAVGEGSVGVLEHATLAYVSDRELDEVQQSERAAVDALVARLRHGRAPLDLTGKVALVVDDGLATGATARVAVEVARARGAARVVVAVPVAPPEATAAGLAADELVQVLSPRTFRAVGQFYADFTPTSTDEVVELLDAF</sequence>
<feature type="domain" description="Phosphoribosyltransferase" evidence="1">
    <location>
        <begin position="14"/>
        <end position="167"/>
    </location>
</feature>
<dbReference type="CDD" id="cd06223">
    <property type="entry name" value="PRTases_typeI"/>
    <property type="match status" value="1"/>
</dbReference>
<reference evidence="2 3" key="1">
    <citation type="submission" date="2016-09" db="EMBL/GenBank/DDBJ databases">
        <authorList>
            <person name="Capua I."/>
            <person name="De Benedictis P."/>
            <person name="Joannis T."/>
            <person name="Lombin L.H."/>
            <person name="Cattoli G."/>
        </authorList>
    </citation>
    <scope>NUCLEOTIDE SEQUENCE [LARGE SCALE GENOMIC DNA]</scope>
    <source>
        <strain evidence="2 3">ISLP-3</strain>
    </source>
</reference>
<protein>
    <submittedName>
        <fullName evidence="2">Putative phosphoribosyl transferase</fullName>
    </submittedName>
</protein>
<gene>
    <name evidence="2" type="ORF">SAMN05216410_1254</name>
</gene>
<evidence type="ECO:0000259" key="1">
    <source>
        <dbReference type="Pfam" id="PF00156"/>
    </source>
</evidence>
<dbReference type="Proteomes" id="UP000199039">
    <property type="component" value="Unassembled WGS sequence"/>
</dbReference>
<dbReference type="Gene3D" id="3.40.50.2020">
    <property type="match status" value="1"/>
</dbReference>
<dbReference type="InterPro" id="IPR029057">
    <property type="entry name" value="PRTase-like"/>
</dbReference>
<accession>A0A1G6J4P7</accession>
<keyword evidence="3" id="KW-1185">Reference proteome</keyword>
<dbReference type="InterPro" id="IPR000836">
    <property type="entry name" value="PRTase_dom"/>
</dbReference>
<dbReference type="STRING" id="1814289.SAMN05216410_1254"/>
<dbReference type="SUPFAM" id="SSF53271">
    <property type="entry name" value="PRTase-like"/>
    <property type="match status" value="1"/>
</dbReference>
<dbReference type="AlphaFoldDB" id="A0A1G6J4P7"/>
<dbReference type="Gene3D" id="3.30.1310.20">
    <property type="entry name" value="PRTase-like"/>
    <property type="match status" value="1"/>
</dbReference>